<dbReference type="STRING" id="177199.A0A420YGM0"/>
<dbReference type="SUPFAM" id="SSF48097">
    <property type="entry name" value="Regulator of G-protein signaling, RGS"/>
    <property type="match status" value="1"/>
</dbReference>
<dbReference type="OrthoDB" id="3232309at2759"/>
<protein>
    <submittedName>
        <fullName evidence="2">Uncharacterized protein</fullName>
    </submittedName>
</protein>
<dbReference type="Gene3D" id="1.10.167.10">
    <property type="entry name" value="Regulator of G-protein Signalling 4, domain 2"/>
    <property type="match status" value="1"/>
</dbReference>
<keyword evidence="1" id="KW-0472">Membrane</keyword>
<evidence type="ECO:0000256" key="1">
    <source>
        <dbReference type="SAM" id="Phobius"/>
    </source>
</evidence>
<dbReference type="InterPro" id="IPR044926">
    <property type="entry name" value="RGS_subdomain_2"/>
</dbReference>
<comment type="caution">
    <text evidence="2">The sequence shown here is derived from an EMBL/GenBank/DDBJ whole genome shotgun (WGS) entry which is preliminary data.</text>
</comment>
<proteinExistence type="predicted"/>
<keyword evidence="3" id="KW-1185">Reference proteome</keyword>
<organism evidence="2 3">
    <name type="scientific">Coniochaeta pulveracea</name>
    <dbReference type="NCBI Taxonomy" id="177199"/>
    <lineage>
        <taxon>Eukaryota</taxon>
        <taxon>Fungi</taxon>
        <taxon>Dikarya</taxon>
        <taxon>Ascomycota</taxon>
        <taxon>Pezizomycotina</taxon>
        <taxon>Sordariomycetes</taxon>
        <taxon>Sordariomycetidae</taxon>
        <taxon>Coniochaetales</taxon>
        <taxon>Coniochaetaceae</taxon>
        <taxon>Coniochaeta</taxon>
    </lineage>
</organism>
<reference evidence="2 3" key="1">
    <citation type="submission" date="2018-08" db="EMBL/GenBank/DDBJ databases">
        <title>Draft genome of the lignicolous fungus Coniochaeta pulveracea.</title>
        <authorList>
            <person name="Borstlap C.J."/>
            <person name="De Witt R.N."/>
            <person name="Botha A."/>
            <person name="Volschenk H."/>
        </authorList>
    </citation>
    <scope>NUCLEOTIDE SEQUENCE [LARGE SCALE GENOMIC DNA]</scope>
    <source>
        <strain evidence="2 3">CAB683</strain>
    </source>
</reference>
<evidence type="ECO:0000313" key="2">
    <source>
        <dbReference type="EMBL" id="RKU47003.1"/>
    </source>
</evidence>
<keyword evidence="1" id="KW-0812">Transmembrane</keyword>
<feature type="transmembrane region" description="Helical" evidence="1">
    <location>
        <begin position="267"/>
        <end position="288"/>
    </location>
</feature>
<name>A0A420YGM0_9PEZI</name>
<evidence type="ECO:0000313" key="3">
    <source>
        <dbReference type="Proteomes" id="UP000275385"/>
    </source>
</evidence>
<accession>A0A420YGM0</accession>
<dbReference type="InterPro" id="IPR036305">
    <property type="entry name" value="RGS_sf"/>
</dbReference>
<feature type="transmembrane region" description="Helical" evidence="1">
    <location>
        <begin position="308"/>
        <end position="331"/>
    </location>
</feature>
<feature type="transmembrane region" description="Helical" evidence="1">
    <location>
        <begin position="383"/>
        <end position="408"/>
    </location>
</feature>
<keyword evidence="1" id="KW-1133">Transmembrane helix</keyword>
<dbReference type="PANTHER" id="PTHR39466">
    <property type="entry name" value="RGS DOMAIN-CONTAINING PROTEIN"/>
    <property type="match status" value="1"/>
</dbReference>
<gene>
    <name evidence="2" type="ORF">DL546_007850</name>
</gene>
<dbReference type="Proteomes" id="UP000275385">
    <property type="component" value="Unassembled WGS sequence"/>
</dbReference>
<dbReference type="PANTHER" id="PTHR39466:SF1">
    <property type="entry name" value="RGS DOMAIN-CONTAINING PROTEIN"/>
    <property type="match status" value="1"/>
</dbReference>
<dbReference type="EMBL" id="QVQW01000011">
    <property type="protein sequence ID" value="RKU47003.1"/>
    <property type="molecule type" value="Genomic_DNA"/>
</dbReference>
<dbReference type="AlphaFoldDB" id="A0A420YGM0"/>
<sequence>MRFPSWLTWYKKPEYRDIKEYATDLRFGKRQLSPDGRGKTSIPSSLKLERILKNKTCSPMSLYDFYMYLKYIEFSAENLEFYLWYKRYEMSWLKAGSEGDSSSFHSVPTSTSSEAQLGEKQHQIDASDCDVDLSVDPVERIAHLISSEAMCGLNDSRCAPSLNGRVRSCIHPVANTTPFSGKAITSSNQPLDVQAELDAVVETFLLPGSAKELNIPPSLRDQALSELQHSSDPAHLRPIVDHVYGLLRNCSHRNFVRLGVSNGTFETVCAATGLGIILTCVGFLVVLLRAFVPFMGANARWDVFACWPLWWLGVSLILSGLRGSCFFLLLFSRRQPLPWERFDDSASVMSQRFGILKALSRLMIFDRKFRVRDYHLRKLQRKIVIQSLIGGAVFANLAACLFVFLPVWQDTVRH</sequence>